<dbReference type="OrthoDB" id="10507537at2759"/>
<dbReference type="AlphaFoldDB" id="A0A1J4JV14"/>
<name>A0A1J4JV14_9EUKA</name>
<evidence type="ECO:0000313" key="1">
    <source>
        <dbReference type="EMBL" id="OHT01364.1"/>
    </source>
</evidence>
<sequence length="508" mass="58038">MTVDFYSRLENVAASALSNLHEQFPDVYFYFVEPEYWSYFYNISQKSNLKVHIIDVMAEIPISPRTSSQTPQDFLDPKDKVLYIGRPFSLLQICKTQVVMKRQNPIIFVSIPVYSYSLKIEVWKQPINFTSFSSLCFPFIPFRHYLQLAVGSFKKIFMTEPVYEEKAIKAALSSLMFIFGRFDRVYAVGHFSSSIAKGFLDCHDVQIQPGQNVLVLMDRTVDLLSIIRIHDSYINFLEELGCWNPNEDKMNPTALGKMLGKDPASASKLPIFSDQDDAFETLATQPLHDAMRRVNLTDIKNSKVENLAKYHTTVMQKISEFIVQGYLLDLVLKIQRRLVDPIKYGRCVPLSPDGPSLAFRMLSILHFYGMNDEAKSIGRLLAAKFGLPMFSRWNQLDEIAMKSARIDPPPQIKSINPILSSIVSLFGHIVADTWKRPNFPVHESYLSTQTALPDGKHRWFVGVIGGMSSTELRLFKKVAKICRPDDEFIFMSTGIVSARQFMKDIIQA</sequence>
<evidence type="ECO:0000313" key="2">
    <source>
        <dbReference type="Proteomes" id="UP000179807"/>
    </source>
</evidence>
<dbReference type="InterPro" id="IPR027482">
    <property type="entry name" value="Sec1-like_dom2"/>
</dbReference>
<organism evidence="1 2">
    <name type="scientific">Tritrichomonas foetus</name>
    <dbReference type="NCBI Taxonomy" id="1144522"/>
    <lineage>
        <taxon>Eukaryota</taxon>
        <taxon>Metamonada</taxon>
        <taxon>Parabasalia</taxon>
        <taxon>Tritrichomonadida</taxon>
        <taxon>Tritrichomonadidae</taxon>
        <taxon>Tritrichomonas</taxon>
    </lineage>
</organism>
<reference evidence="1" key="1">
    <citation type="submission" date="2016-10" db="EMBL/GenBank/DDBJ databases">
        <authorList>
            <person name="Benchimol M."/>
            <person name="Almeida L.G."/>
            <person name="Vasconcelos A.T."/>
            <person name="Perreira-Neves A."/>
            <person name="Rosa I.A."/>
            <person name="Tasca T."/>
            <person name="Bogo M.R."/>
            <person name="de Souza W."/>
        </authorList>
    </citation>
    <scope>NUCLEOTIDE SEQUENCE [LARGE SCALE GENOMIC DNA]</scope>
    <source>
        <strain evidence="1">K</strain>
    </source>
</reference>
<keyword evidence="2" id="KW-1185">Reference proteome</keyword>
<dbReference type="VEuPathDB" id="TrichDB:TRFO_07605"/>
<comment type="caution">
    <text evidence="1">The sequence shown here is derived from an EMBL/GenBank/DDBJ whole genome shotgun (WGS) entry which is preliminary data.</text>
</comment>
<dbReference type="RefSeq" id="XP_068354500.1">
    <property type="nucleotide sequence ID" value="XM_068493782.1"/>
</dbReference>
<dbReference type="Gene3D" id="3.40.50.1910">
    <property type="match status" value="1"/>
</dbReference>
<dbReference type="SUPFAM" id="SSF56815">
    <property type="entry name" value="Sec1/munc18-like (SM) proteins"/>
    <property type="match status" value="1"/>
</dbReference>
<dbReference type="GeneID" id="94828486"/>
<proteinExistence type="predicted"/>
<gene>
    <name evidence="1" type="ORF">TRFO_07605</name>
</gene>
<evidence type="ECO:0008006" key="3">
    <source>
        <dbReference type="Google" id="ProtNLM"/>
    </source>
</evidence>
<dbReference type="InterPro" id="IPR036045">
    <property type="entry name" value="Sec1-like_sf"/>
</dbReference>
<dbReference type="EMBL" id="MLAK01000915">
    <property type="protein sequence ID" value="OHT01364.1"/>
    <property type="molecule type" value="Genomic_DNA"/>
</dbReference>
<protein>
    <recommendedName>
        <fullName evidence="3">Sec1 family protein</fullName>
    </recommendedName>
</protein>
<dbReference type="Proteomes" id="UP000179807">
    <property type="component" value="Unassembled WGS sequence"/>
</dbReference>
<accession>A0A1J4JV14</accession>